<dbReference type="SUPFAM" id="SSF54909">
    <property type="entry name" value="Dimeric alpha+beta barrel"/>
    <property type="match status" value="1"/>
</dbReference>
<dbReference type="InterPro" id="IPR011008">
    <property type="entry name" value="Dimeric_a/b-barrel"/>
</dbReference>
<evidence type="ECO:0000256" key="2">
    <source>
        <dbReference type="SAM" id="MobiDB-lite"/>
    </source>
</evidence>
<dbReference type="EMBL" id="JACSQR010000005">
    <property type="protein sequence ID" value="MBD7947012.1"/>
    <property type="molecule type" value="Genomic_DNA"/>
</dbReference>
<dbReference type="NCBIfam" id="NF009504">
    <property type="entry name" value="PRK12863.1-4"/>
    <property type="match status" value="1"/>
</dbReference>
<gene>
    <name evidence="4" type="ORF">H9653_03080</name>
</gene>
<organism evidence="4 5">
    <name type="scientific">Psychrobacter communis</name>
    <dbReference type="NCBI Taxonomy" id="2762238"/>
    <lineage>
        <taxon>Bacteria</taxon>
        <taxon>Pseudomonadati</taxon>
        <taxon>Pseudomonadota</taxon>
        <taxon>Gammaproteobacteria</taxon>
        <taxon>Moraxellales</taxon>
        <taxon>Moraxellaceae</taxon>
        <taxon>Psychrobacter</taxon>
    </lineage>
</organism>
<dbReference type="Proteomes" id="UP000606724">
    <property type="component" value="Unassembled WGS sequence"/>
</dbReference>
<dbReference type="RefSeq" id="WP_191690381.1">
    <property type="nucleotide sequence ID" value="NZ_JACSQR010000005.1"/>
</dbReference>
<dbReference type="PANTHER" id="PTHR33606:SF3">
    <property type="entry name" value="PROTEIN YCII"/>
    <property type="match status" value="1"/>
</dbReference>
<comment type="similarity">
    <text evidence="1">Belongs to the YciI family.</text>
</comment>
<name>A0ABR8RGS6_9GAMM</name>
<evidence type="ECO:0000313" key="5">
    <source>
        <dbReference type="Proteomes" id="UP000606724"/>
    </source>
</evidence>
<feature type="region of interest" description="Disordered" evidence="2">
    <location>
        <begin position="95"/>
        <end position="117"/>
    </location>
</feature>
<proteinExistence type="inferred from homology"/>
<dbReference type="Gene3D" id="3.30.70.1060">
    <property type="entry name" value="Dimeric alpha+beta barrel"/>
    <property type="match status" value="1"/>
</dbReference>
<reference evidence="4 5" key="1">
    <citation type="submission" date="2020-08" db="EMBL/GenBank/DDBJ databases">
        <title>A Genomic Blueprint of the Chicken Gut Microbiome.</title>
        <authorList>
            <person name="Gilroy R."/>
            <person name="Ravi A."/>
            <person name="Getino M."/>
            <person name="Pursley I."/>
            <person name="Horton D.L."/>
            <person name="Alikhan N.-F."/>
            <person name="Baker D."/>
            <person name="Gharbi K."/>
            <person name="Hall N."/>
            <person name="Watson M."/>
            <person name="Adriaenssens E.M."/>
            <person name="Foster-Nyarko E."/>
            <person name="Jarju S."/>
            <person name="Secka A."/>
            <person name="Antonio M."/>
            <person name="Oren A."/>
            <person name="Chaudhuri R."/>
            <person name="La Ragione R.M."/>
            <person name="Hildebrand F."/>
            <person name="Pallen M.J."/>
        </authorList>
    </citation>
    <scope>NUCLEOTIDE SEQUENCE [LARGE SCALE GENOMIC DNA]</scope>
    <source>
        <strain evidence="4 5">Sa4CVA2</strain>
    </source>
</reference>
<dbReference type="InterPro" id="IPR051807">
    <property type="entry name" value="Sec-metab_biosynth-assoc"/>
</dbReference>
<dbReference type="Pfam" id="PF03795">
    <property type="entry name" value="YCII"/>
    <property type="match status" value="1"/>
</dbReference>
<keyword evidence="5" id="KW-1185">Reference proteome</keyword>
<feature type="compositionally biased region" description="Basic and acidic residues" evidence="2">
    <location>
        <begin position="102"/>
        <end position="111"/>
    </location>
</feature>
<evidence type="ECO:0000256" key="1">
    <source>
        <dbReference type="ARBA" id="ARBA00007689"/>
    </source>
</evidence>
<dbReference type="PANTHER" id="PTHR33606">
    <property type="entry name" value="PROTEIN YCII"/>
    <property type="match status" value="1"/>
</dbReference>
<evidence type="ECO:0000313" key="4">
    <source>
        <dbReference type="EMBL" id="MBD7947012.1"/>
    </source>
</evidence>
<dbReference type="InterPro" id="IPR005545">
    <property type="entry name" value="YCII"/>
</dbReference>
<sequence length="117" mass="12550">MSLFAIIGHDVAGSSAQRQVTRAEHVARLKVLQSEQRLIIAGPTPIEHGKSEMSGSLIIADFDSLDAAQAWASAEPYLRDGVYSHVDIKPFLQTLPEPTDSAADKPADKPANKVTVS</sequence>
<accession>A0ABR8RGS6</accession>
<comment type="caution">
    <text evidence="4">The sequence shown here is derived from an EMBL/GenBank/DDBJ whole genome shotgun (WGS) entry which is preliminary data.</text>
</comment>
<feature type="domain" description="YCII-related" evidence="3">
    <location>
        <begin position="3"/>
        <end position="91"/>
    </location>
</feature>
<evidence type="ECO:0000259" key="3">
    <source>
        <dbReference type="Pfam" id="PF03795"/>
    </source>
</evidence>
<protein>
    <recommendedName>
        <fullName evidence="3">YCII-related domain-containing protein</fullName>
    </recommendedName>
</protein>